<dbReference type="Gene3D" id="1.10.10.10">
    <property type="entry name" value="Winged helix-like DNA-binding domain superfamily/Winged helix DNA-binding domain"/>
    <property type="match status" value="1"/>
</dbReference>
<comment type="caution">
    <text evidence="5">The sequence shown here is derived from an EMBL/GenBank/DDBJ whole genome shotgun (WGS) entry which is preliminary data.</text>
</comment>
<dbReference type="SMART" id="SM00895">
    <property type="entry name" value="FCD"/>
    <property type="match status" value="1"/>
</dbReference>
<feature type="domain" description="HTH gntR-type" evidence="4">
    <location>
        <begin position="7"/>
        <end position="75"/>
    </location>
</feature>
<dbReference type="CDD" id="cd07377">
    <property type="entry name" value="WHTH_GntR"/>
    <property type="match status" value="1"/>
</dbReference>
<dbReference type="PROSITE" id="PS50949">
    <property type="entry name" value="HTH_GNTR"/>
    <property type="match status" value="1"/>
</dbReference>
<dbReference type="PANTHER" id="PTHR43537">
    <property type="entry name" value="TRANSCRIPTIONAL REGULATOR, GNTR FAMILY"/>
    <property type="match status" value="1"/>
</dbReference>
<evidence type="ECO:0000313" key="6">
    <source>
        <dbReference type="Proteomes" id="UP001437460"/>
    </source>
</evidence>
<keyword evidence="6" id="KW-1185">Reference proteome</keyword>
<evidence type="ECO:0000259" key="4">
    <source>
        <dbReference type="PROSITE" id="PS50949"/>
    </source>
</evidence>
<sequence>MEEKNSQKAYERVFDYFTAEITSGNLRLNDKIPTERVLSETLKVSRNSAREALHVLEMMGLIECIQGSGNYIRCNTKEYMTRLMSLTMVLQHINHTEVFELRCGFEQTALSAAMEDAKPEELARMKEVLEKMDQPMSAQDSAALDVEFHKILMEMSHNQLMIFYVDQMEDLLKLFVKDLRTSILSDRRRAAVLRKAHWDIYEALAARDEAAGAKALKKHFNVVRKHLKKLIET</sequence>
<dbReference type="RefSeq" id="WP_349228253.1">
    <property type="nucleotide sequence ID" value="NZ_JBBMFJ010000002.1"/>
</dbReference>
<proteinExistence type="predicted"/>
<name>A0ABV1HI37_9FIRM</name>
<keyword evidence="2" id="KW-0238">DNA-binding</keyword>
<dbReference type="PRINTS" id="PR00035">
    <property type="entry name" value="HTHGNTR"/>
</dbReference>
<evidence type="ECO:0000256" key="3">
    <source>
        <dbReference type="ARBA" id="ARBA00023163"/>
    </source>
</evidence>
<dbReference type="InterPro" id="IPR000524">
    <property type="entry name" value="Tscrpt_reg_HTH_GntR"/>
</dbReference>
<dbReference type="InterPro" id="IPR036390">
    <property type="entry name" value="WH_DNA-bd_sf"/>
</dbReference>
<organism evidence="5 6">
    <name type="scientific">Ventrimonas faecis</name>
    <dbReference type="NCBI Taxonomy" id="3133170"/>
    <lineage>
        <taxon>Bacteria</taxon>
        <taxon>Bacillati</taxon>
        <taxon>Bacillota</taxon>
        <taxon>Clostridia</taxon>
        <taxon>Lachnospirales</taxon>
        <taxon>Lachnospiraceae</taxon>
        <taxon>Ventrimonas</taxon>
    </lineage>
</organism>
<dbReference type="SMART" id="SM00345">
    <property type="entry name" value="HTH_GNTR"/>
    <property type="match status" value="1"/>
</dbReference>
<dbReference type="PANTHER" id="PTHR43537:SF5">
    <property type="entry name" value="UXU OPERON TRANSCRIPTIONAL REGULATOR"/>
    <property type="match status" value="1"/>
</dbReference>
<dbReference type="InterPro" id="IPR036388">
    <property type="entry name" value="WH-like_DNA-bd_sf"/>
</dbReference>
<dbReference type="SUPFAM" id="SSF46785">
    <property type="entry name" value="Winged helix' DNA-binding domain"/>
    <property type="match status" value="1"/>
</dbReference>
<dbReference type="Pfam" id="PF00392">
    <property type="entry name" value="GntR"/>
    <property type="match status" value="1"/>
</dbReference>
<evidence type="ECO:0000313" key="5">
    <source>
        <dbReference type="EMBL" id="MEQ2561809.1"/>
    </source>
</evidence>
<keyword evidence="3" id="KW-0804">Transcription</keyword>
<accession>A0ABV1HI37</accession>
<dbReference type="InterPro" id="IPR008920">
    <property type="entry name" value="TF_FadR/GntR_C"/>
</dbReference>
<dbReference type="InterPro" id="IPR011711">
    <property type="entry name" value="GntR_C"/>
</dbReference>
<gene>
    <name evidence="5" type="ORF">WMO41_01210</name>
</gene>
<evidence type="ECO:0000256" key="2">
    <source>
        <dbReference type="ARBA" id="ARBA00023125"/>
    </source>
</evidence>
<keyword evidence="1" id="KW-0805">Transcription regulation</keyword>
<protein>
    <submittedName>
        <fullName evidence="5">FadR/GntR family transcriptional regulator</fullName>
    </submittedName>
</protein>
<dbReference type="Proteomes" id="UP001437460">
    <property type="component" value="Unassembled WGS sequence"/>
</dbReference>
<evidence type="ECO:0000256" key="1">
    <source>
        <dbReference type="ARBA" id="ARBA00023015"/>
    </source>
</evidence>
<dbReference type="Pfam" id="PF07729">
    <property type="entry name" value="FCD"/>
    <property type="match status" value="1"/>
</dbReference>
<dbReference type="Gene3D" id="1.20.120.530">
    <property type="entry name" value="GntR ligand-binding domain-like"/>
    <property type="match status" value="1"/>
</dbReference>
<dbReference type="EMBL" id="JBBMFJ010000002">
    <property type="protein sequence ID" value="MEQ2561809.1"/>
    <property type="molecule type" value="Genomic_DNA"/>
</dbReference>
<reference evidence="5 6" key="1">
    <citation type="submission" date="2024-03" db="EMBL/GenBank/DDBJ databases">
        <title>Human intestinal bacterial collection.</title>
        <authorList>
            <person name="Pauvert C."/>
            <person name="Hitch T.C.A."/>
            <person name="Clavel T."/>
        </authorList>
    </citation>
    <scope>NUCLEOTIDE SEQUENCE [LARGE SCALE GENOMIC DNA]</scope>
    <source>
        <strain evidence="5 6">CLA-AP-H27</strain>
    </source>
</reference>
<dbReference type="SUPFAM" id="SSF48008">
    <property type="entry name" value="GntR ligand-binding domain-like"/>
    <property type="match status" value="1"/>
</dbReference>